<evidence type="ECO:0000259" key="6">
    <source>
        <dbReference type="Pfam" id="PF13720"/>
    </source>
</evidence>
<evidence type="ECO:0000256" key="3">
    <source>
        <dbReference type="ARBA" id="ARBA00022679"/>
    </source>
</evidence>
<dbReference type="EMBL" id="UOFI01000014">
    <property type="protein sequence ID" value="VAW61729.1"/>
    <property type="molecule type" value="Genomic_DNA"/>
</dbReference>
<protein>
    <submittedName>
        <fullName evidence="7">Acyl-[acyl-carrier-protein]--UDP-N-acetylglucosamine O-acyltransferase</fullName>
        <ecNumber evidence="7">2.3.1.129</ecNumber>
    </submittedName>
</protein>
<dbReference type="PANTHER" id="PTHR43480">
    <property type="entry name" value="ACYL-[ACYL-CARRIER-PROTEIN]--UDP-N-ACETYLGLUCOSAMINE O-ACYLTRANSFERASE"/>
    <property type="match status" value="1"/>
</dbReference>
<name>A0A3B0XJ27_9ZZZZ</name>
<dbReference type="SUPFAM" id="SSF51161">
    <property type="entry name" value="Trimeric LpxA-like enzymes"/>
    <property type="match status" value="1"/>
</dbReference>
<dbReference type="InterPro" id="IPR010137">
    <property type="entry name" value="Lipid_A_LpxA"/>
</dbReference>
<evidence type="ECO:0000256" key="2">
    <source>
        <dbReference type="ARBA" id="ARBA00022556"/>
    </source>
</evidence>
<dbReference type="InterPro" id="IPR001451">
    <property type="entry name" value="Hexapep"/>
</dbReference>
<dbReference type="EC" id="2.3.1.129" evidence="7"/>
<proteinExistence type="inferred from homology"/>
<dbReference type="Pfam" id="PF13720">
    <property type="entry name" value="Acetyltransf_11"/>
    <property type="match status" value="1"/>
</dbReference>
<dbReference type="GO" id="GO:0008780">
    <property type="term" value="F:acyl-[acyl-carrier-protein]-UDP-N-acetylglucosamine O-acyltransferase activity"/>
    <property type="evidence" value="ECO:0007669"/>
    <property type="project" value="UniProtKB-EC"/>
</dbReference>
<feature type="domain" description="UDP N-acetylglucosamine O-acyltransferase C-terminal" evidence="6">
    <location>
        <begin position="174"/>
        <end position="255"/>
    </location>
</feature>
<dbReference type="InterPro" id="IPR029098">
    <property type="entry name" value="Acetyltransf_C"/>
</dbReference>
<dbReference type="CDD" id="cd03351">
    <property type="entry name" value="LbH_UDP-GlcNAc_AT"/>
    <property type="match status" value="1"/>
</dbReference>
<dbReference type="GO" id="GO:0009245">
    <property type="term" value="P:lipid A biosynthetic process"/>
    <property type="evidence" value="ECO:0007669"/>
    <property type="project" value="UniProtKB-KW"/>
</dbReference>
<keyword evidence="2" id="KW-0441">Lipid A biosynthesis</keyword>
<keyword evidence="3 7" id="KW-0808">Transferase</keyword>
<evidence type="ECO:0000313" key="7">
    <source>
        <dbReference type="EMBL" id="VAW61729.1"/>
    </source>
</evidence>
<dbReference type="GO" id="GO:0016020">
    <property type="term" value="C:membrane"/>
    <property type="evidence" value="ECO:0007669"/>
    <property type="project" value="GOC"/>
</dbReference>
<accession>A0A3B0XJ27</accession>
<keyword evidence="4" id="KW-0443">Lipid metabolism</keyword>
<dbReference type="PANTHER" id="PTHR43480:SF1">
    <property type="entry name" value="ACYL-[ACYL-CARRIER-PROTEIN]--UDP-N-ACETYLGLUCOSAMINE O-ACYLTRANSFERASE, MITOCHONDRIAL-RELATED"/>
    <property type="match status" value="1"/>
</dbReference>
<keyword evidence="5 7" id="KW-0012">Acyltransferase</keyword>
<dbReference type="Gene3D" id="2.160.10.10">
    <property type="entry name" value="Hexapeptide repeat proteins"/>
    <property type="match status" value="1"/>
</dbReference>
<dbReference type="InterPro" id="IPR037157">
    <property type="entry name" value="Acetyltransf_C_sf"/>
</dbReference>
<dbReference type="Gene3D" id="1.20.1180.10">
    <property type="entry name" value="Udp N-acetylglucosamine O-acyltransferase, C-terminal domain"/>
    <property type="match status" value="1"/>
</dbReference>
<sequence length="256" mass="27931">MIHQTAIIDKSAKIADDVSIGPYTIIGADVEIASGTWIGPHVVINGPTKIGNNNKIFQFSSLGEEPQDLKYAGEKSFLEIGDNNTIREYVTISRGTEDGGDITRIGNDNLLMAYVHIAHDCQVGNHVIFANSASCAGHVEVGDHSILGGFTLVHQFTKIGAHCFTSMGAIINQDVPPYIIVASSYGKASGINKVGLKRRGYSDEVIRAIVNAYKLMIRSKKPREQAMQEAEKLINDYPEVKLMADFIVQSERGIIR</sequence>
<organism evidence="7">
    <name type="scientific">hydrothermal vent metagenome</name>
    <dbReference type="NCBI Taxonomy" id="652676"/>
    <lineage>
        <taxon>unclassified sequences</taxon>
        <taxon>metagenomes</taxon>
        <taxon>ecological metagenomes</taxon>
    </lineage>
</organism>
<dbReference type="InterPro" id="IPR011004">
    <property type="entry name" value="Trimer_LpxA-like_sf"/>
</dbReference>
<reference evidence="7" key="1">
    <citation type="submission" date="2018-06" db="EMBL/GenBank/DDBJ databases">
        <authorList>
            <person name="Zhirakovskaya E."/>
        </authorList>
    </citation>
    <scope>NUCLEOTIDE SEQUENCE</scope>
</reference>
<dbReference type="Pfam" id="PF00132">
    <property type="entry name" value="Hexapep"/>
    <property type="match status" value="1"/>
</dbReference>
<gene>
    <name evidence="7" type="ORF">MNBD_GAMMA09-3889</name>
</gene>
<evidence type="ECO:0000256" key="4">
    <source>
        <dbReference type="ARBA" id="ARBA00023098"/>
    </source>
</evidence>
<dbReference type="PIRSF" id="PIRSF000456">
    <property type="entry name" value="UDP-GlcNAc_acltr"/>
    <property type="match status" value="1"/>
</dbReference>
<dbReference type="NCBIfam" id="TIGR01852">
    <property type="entry name" value="lipid_A_lpxA"/>
    <property type="match status" value="1"/>
</dbReference>
<evidence type="ECO:0000256" key="5">
    <source>
        <dbReference type="ARBA" id="ARBA00023315"/>
    </source>
</evidence>
<dbReference type="NCBIfam" id="NF003657">
    <property type="entry name" value="PRK05289.1"/>
    <property type="match status" value="1"/>
</dbReference>
<dbReference type="HAMAP" id="MF_00387">
    <property type="entry name" value="LpxA"/>
    <property type="match status" value="1"/>
</dbReference>
<dbReference type="AlphaFoldDB" id="A0A3B0XJ27"/>
<evidence type="ECO:0000256" key="1">
    <source>
        <dbReference type="ARBA" id="ARBA00022516"/>
    </source>
</evidence>
<keyword evidence="1" id="KW-0444">Lipid biosynthesis</keyword>